<dbReference type="Proteomes" id="UP000284842">
    <property type="component" value="Unassembled WGS sequence"/>
</dbReference>
<comment type="caution">
    <text evidence="1">The sequence shown here is derived from an EMBL/GenBank/DDBJ whole genome shotgun (WGS) entry which is preliminary data.</text>
</comment>
<proteinExistence type="predicted"/>
<keyword evidence="2" id="KW-1185">Reference proteome</keyword>
<sequence>MSASTSTHEPPILPLDVLWKIFQEYPKTPCINANSAPICECLSSSLPPKDADLACPKLIRELLAMRFVSKDFAIVLKQLVFQSITIHRKAWTTQREHETTQTLLDAVNGDGGITIRECIRRMHWKHTTNKDADVRSSQFLKLQLAYVENLPNLSSLHVTSALRPVRDVVSAPGCEVTGVKKKDWFLDSSLMNFVDRCMSSLSAISLDHLSNVPIYTILSNASLLTLVLREITFAPHSSGPILKPQLDSTPSASAGYNLRNLTIIGSKTPFLPLLPHLPKLQSLVIDLSVSHTSELLPSHSGNLDSRSEDAWAGRAPRAWEHLETLKFRGNLGAFDEIFKVGEADRVGVVLFPHLRVLEVKDEPEVAELEINAPGIQWGGVLGTQEHLRVFDDQWVERARRERGTRSVGFGLGSTGLEMRCLKRLVIDQTSWYASKVSIRLQRCKTPRSVLEYFKIKDHGSLEELEVYVPHMCLSRKKQDTEMEVMKEYITSLLYSAALEDMKPFAGSSSLTPPSTASRMHRITLGTHIQLDSLAWTDPNFEIIRKPLISFEDAAKKLFPGVQCHFEACLRTSDASEVPLGWPMSQRRQKGCFDAYDMIDSGYQRLDLELYPSERVLEGSLGLRSG</sequence>
<name>A0A409WCR9_9AGAR</name>
<accession>A0A409WCR9</accession>
<dbReference type="AlphaFoldDB" id="A0A409WCR9"/>
<evidence type="ECO:0000313" key="1">
    <source>
        <dbReference type="EMBL" id="PPQ76289.1"/>
    </source>
</evidence>
<organism evidence="1 2">
    <name type="scientific">Panaeolus cyanescens</name>
    <dbReference type="NCBI Taxonomy" id="181874"/>
    <lineage>
        <taxon>Eukaryota</taxon>
        <taxon>Fungi</taxon>
        <taxon>Dikarya</taxon>
        <taxon>Basidiomycota</taxon>
        <taxon>Agaricomycotina</taxon>
        <taxon>Agaricomycetes</taxon>
        <taxon>Agaricomycetidae</taxon>
        <taxon>Agaricales</taxon>
        <taxon>Agaricineae</taxon>
        <taxon>Galeropsidaceae</taxon>
        <taxon>Panaeolus</taxon>
    </lineage>
</organism>
<evidence type="ECO:0000313" key="2">
    <source>
        <dbReference type="Proteomes" id="UP000284842"/>
    </source>
</evidence>
<dbReference type="EMBL" id="NHTK01005589">
    <property type="protein sequence ID" value="PPQ76289.1"/>
    <property type="molecule type" value="Genomic_DNA"/>
</dbReference>
<protein>
    <submittedName>
        <fullName evidence="1">Uncharacterized protein</fullName>
    </submittedName>
</protein>
<dbReference type="OrthoDB" id="3130105at2759"/>
<reference evidence="1 2" key="1">
    <citation type="journal article" date="2018" name="Evol. Lett.">
        <title>Horizontal gene cluster transfer increased hallucinogenic mushroom diversity.</title>
        <authorList>
            <person name="Reynolds H.T."/>
            <person name="Vijayakumar V."/>
            <person name="Gluck-Thaler E."/>
            <person name="Korotkin H.B."/>
            <person name="Matheny P.B."/>
            <person name="Slot J.C."/>
        </authorList>
    </citation>
    <scope>NUCLEOTIDE SEQUENCE [LARGE SCALE GENOMIC DNA]</scope>
    <source>
        <strain evidence="1 2">2629</strain>
    </source>
</reference>
<dbReference type="InParanoid" id="A0A409WCR9"/>
<gene>
    <name evidence="1" type="ORF">CVT24_009144</name>
</gene>